<accession>A0ABD4RDY3</accession>
<dbReference type="GeneID" id="66301802"/>
<protein>
    <submittedName>
        <fullName evidence="1">Uncharacterized protein</fullName>
    </submittedName>
</protein>
<dbReference type="Proteomes" id="UP000775179">
    <property type="component" value="Unassembled WGS sequence"/>
</dbReference>
<comment type="caution">
    <text evidence="1">The sequence shown here is derived from an EMBL/GenBank/DDBJ whole genome shotgun (WGS) entry which is preliminary data.</text>
</comment>
<name>A0ABD4RDY3_9CLOT</name>
<dbReference type="RefSeq" id="WP_021875790.1">
    <property type="nucleotide sequence ID" value="NZ_CP018624.1"/>
</dbReference>
<dbReference type="KEGG" id="cchv:BTM20_07965"/>
<sequence>MAIKNRKRLSTSLSYEHFEFLTEVCDKNKQKQSIIIEMGLELLKRELENKNLYEIMESLETDKN</sequence>
<dbReference type="EMBL" id="JAIFTX010000002">
    <property type="protein sequence ID" value="MBX7289609.1"/>
    <property type="molecule type" value="Genomic_DNA"/>
</dbReference>
<evidence type="ECO:0000313" key="2">
    <source>
        <dbReference type="Proteomes" id="UP000775179"/>
    </source>
</evidence>
<proteinExistence type="predicted"/>
<organism evidence="1 2">
    <name type="scientific">Clostridium chauvoei</name>
    <dbReference type="NCBI Taxonomy" id="46867"/>
    <lineage>
        <taxon>Bacteria</taxon>
        <taxon>Bacillati</taxon>
        <taxon>Bacillota</taxon>
        <taxon>Clostridia</taxon>
        <taxon>Eubacteriales</taxon>
        <taxon>Clostridiaceae</taxon>
        <taxon>Clostridium</taxon>
    </lineage>
</organism>
<reference evidence="1 2" key="1">
    <citation type="submission" date="2021-08" db="EMBL/GenBank/DDBJ databases">
        <title>Genome sequence analysis of Clostridium chauvoei strains of European origin and evaluation of typing options for outbreak investigations.</title>
        <authorList>
            <person name="Abdel-Glil M."/>
            <person name="Thomas P."/>
            <person name="Seyboldt C."/>
        </authorList>
    </citation>
    <scope>NUCLEOTIDE SEQUENCE [LARGE SCALE GENOMIC DNA]</scope>
    <source>
        <strain evidence="1 2">S0260-09</strain>
    </source>
</reference>
<dbReference type="AlphaFoldDB" id="A0ABD4RDY3"/>
<evidence type="ECO:0000313" key="1">
    <source>
        <dbReference type="EMBL" id="MBX7289609.1"/>
    </source>
</evidence>
<gene>
    <name evidence="1" type="ORF">K4H94_00900</name>
</gene>